<evidence type="ECO:0000313" key="2">
    <source>
        <dbReference type="EMBL" id="KAB2588574.1"/>
    </source>
</evidence>
<dbReference type="GO" id="GO:0031179">
    <property type="term" value="P:peptide modification"/>
    <property type="evidence" value="ECO:0007669"/>
    <property type="project" value="InterPro"/>
</dbReference>
<organism evidence="2 3">
    <name type="scientific">Streptomyces arboris</name>
    <dbReference type="NCBI Taxonomy" id="2600619"/>
    <lineage>
        <taxon>Bacteria</taxon>
        <taxon>Bacillati</taxon>
        <taxon>Actinomycetota</taxon>
        <taxon>Actinomycetes</taxon>
        <taxon>Kitasatosporales</taxon>
        <taxon>Streptomycetaceae</taxon>
        <taxon>Streptomyces</taxon>
    </lineage>
</organism>
<feature type="domain" description="Protein kinase" evidence="1">
    <location>
        <begin position="228"/>
        <end position="622"/>
    </location>
</feature>
<dbReference type="CDD" id="cd04791">
    <property type="entry name" value="LanC_SerThrkinase"/>
    <property type="match status" value="1"/>
</dbReference>
<dbReference type="InterPro" id="IPR012341">
    <property type="entry name" value="6hp_glycosidase-like_sf"/>
</dbReference>
<accession>A0A5N5ERB5</accession>
<dbReference type="SMART" id="SM01260">
    <property type="entry name" value="LANC_like"/>
    <property type="match status" value="1"/>
</dbReference>
<dbReference type="SUPFAM" id="SSF56112">
    <property type="entry name" value="Protein kinase-like (PK-like)"/>
    <property type="match status" value="1"/>
</dbReference>
<dbReference type="PROSITE" id="PS50011">
    <property type="entry name" value="PROTEIN_KINASE_DOM"/>
    <property type="match status" value="1"/>
</dbReference>
<dbReference type="InterPro" id="IPR002575">
    <property type="entry name" value="Aminoglycoside_PTrfase"/>
</dbReference>
<dbReference type="InterPro" id="IPR011009">
    <property type="entry name" value="Kinase-like_dom_sf"/>
</dbReference>
<dbReference type="InterPro" id="IPR057929">
    <property type="entry name" value="RamC_N"/>
</dbReference>
<gene>
    <name evidence="2" type="ORF">F5983_31815</name>
</gene>
<dbReference type="Proteomes" id="UP000326907">
    <property type="component" value="Unassembled WGS sequence"/>
</dbReference>
<dbReference type="Pfam" id="PF25816">
    <property type="entry name" value="RamC_N"/>
    <property type="match status" value="1"/>
</dbReference>
<keyword evidence="2" id="KW-0808">Transferase</keyword>
<dbReference type="Gene3D" id="1.10.510.10">
    <property type="entry name" value="Transferase(Phosphotransferase) domain 1"/>
    <property type="match status" value="1"/>
</dbReference>
<keyword evidence="3" id="KW-1185">Reference proteome</keyword>
<sequence>MAVDWSIYALADPVFFESPEKTAEQTLLVPSAFASAVTGWRRERRRFWEVYTPEGPGVPPLPELGWKIHVSATTANAAQVLETTADHCRSAGIAFKHLGSTQLLEAMNSKYAPRSAGGKFLALYPRDTEEFRRTAEILAERLAGQSGPYVLTDCRWGEGPVHFRYGAFREHWCWTEDGELVPAFLRSDGSRVPDLRRPGFSTPAWVEPPDFLRPHIERRTAPSGAFDYDVEQALHFSNAGGVYTAVRRSDGRPVVLKEARPYAGAAPDGTDAVARLDNERRVLDRLAGLPGVPRVHGEAVLGGHRMLAVERMEGGTLQRWVALNHPMLTWREVTDEALAAYTRRAEAVHAAVTELLAQVHGRGVVFGDLHPANILVEEDEPGAGPRVAFVDFEMGFPADRDIRPVLGHPGFTARARTGTAVDLHALSVLRLWLYLPNTAVLGLSQEKAEDLITEADRLFRPPPDFTTGLRDRLAPEALPRTGTAARTTARPEVRIDRAPVDWAAARASLARGIAATATPERTDRLFPGDPQQFQVEPGSFAHGAAGVLWALSVAAGVRDPRHEEWLLRAARAPHLRPGFYDGAHGVAFTLDHLGHREAAAELVERVRPGLAEVTDVSLHSGLAGIGLNLLHLARGEAGHPARHEAVGLAERVRDAVRSPAPRGIDRAPGGAGTRGGLLRGWSGAALFLLRCYEATGDKDYLTDAVRAVHRDLDLCDASTDDVLRVKGGIRALTYLEIGSAGIGMVADLLDAHLADERLSTALPALARAACTPYVIESQLFNGRSGLLAAVHSLRRHLTDVPGDHVREHLANLHWNALAFDGHLVFPGAGGLRLSMDLATGSAGVLSALSSVQEGGHPVLPFLEPRVAHRLAAPAGERSRGGREGGDS</sequence>
<name>A0A5N5ERB5_9ACTN</name>
<dbReference type="SUPFAM" id="SSF158745">
    <property type="entry name" value="LanC-like"/>
    <property type="match status" value="1"/>
</dbReference>
<dbReference type="AlphaFoldDB" id="A0A5N5ERB5"/>
<dbReference type="Pfam" id="PF01636">
    <property type="entry name" value="APH"/>
    <property type="match status" value="1"/>
</dbReference>
<dbReference type="InterPro" id="IPR007822">
    <property type="entry name" value="LANC-like"/>
</dbReference>
<reference evidence="2 3" key="1">
    <citation type="submission" date="2019-09" db="EMBL/GenBank/DDBJ databases">
        <authorList>
            <person name="Liu P."/>
        </authorList>
    </citation>
    <scope>NUCLEOTIDE SEQUENCE [LARGE SCALE GENOMIC DNA]</scope>
    <source>
        <strain evidence="2 3">TRM68085</strain>
    </source>
</reference>
<dbReference type="InterPro" id="IPR053524">
    <property type="entry name" value="Aerial_hyphae_peptide-synth"/>
</dbReference>
<dbReference type="InterPro" id="IPR058053">
    <property type="entry name" value="RamC_C"/>
</dbReference>
<keyword evidence="2" id="KW-0418">Kinase</keyword>
<dbReference type="RefSeq" id="WP_151513363.1">
    <property type="nucleotide sequence ID" value="NZ_VYUA01000046.1"/>
</dbReference>
<evidence type="ECO:0000313" key="3">
    <source>
        <dbReference type="Proteomes" id="UP000326907"/>
    </source>
</evidence>
<dbReference type="Gene3D" id="1.50.10.10">
    <property type="match status" value="1"/>
</dbReference>
<evidence type="ECO:0000259" key="1">
    <source>
        <dbReference type="PROSITE" id="PS50011"/>
    </source>
</evidence>
<dbReference type="GO" id="GO:0005524">
    <property type="term" value="F:ATP binding"/>
    <property type="evidence" value="ECO:0007669"/>
    <property type="project" value="InterPro"/>
</dbReference>
<comment type="caution">
    <text evidence="2">The sequence shown here is derived from an EMBL/GenBank/DDBJ whole genome shotgun (WGS) entry which is preliminary data.</text>
</comment>
<proteinExistence type="predicted"/>
<dbReference type="GO" id="GO:0005975">
    <property type="term" value="P:carbohydrate metabolic process"/>
    <property type="evidence" value="ECO:0007669"/>
    <property type="project" value="InterPro"/>
</dbReference>
<dbReference type="GO" id="GO:0004672">
    <property type="term" value="F:protein kinase activity"/>
    <property type="evidence" value="ECO:0007669"/>
    <property type="project" value="InterPro"/>
</dbReference>
<dbReference type="InterPro" id="IPR000719">
    <property type="entry name" value="Prot_kinase_dom"/>
</dbReference>
<dbReference type="NCBIfam" id="NF038151">
    <property type="entry name" value="lanthi_synth_III"/>
    <property type="match status" value="1"/>
</dbReference>
<dbReference type="EMBL" id="VYUA01000046">
    <property type="protein sequence ID" value="KAB2588574.1"/>
    <property type="molecule type" value="Genomic_DNA"/>
</dbReference>
<protein>
    <submittedName>
        <fullName evidence="2">Protein kinase/lanthionine synthetase C family protein</fullName>
    </submittedName>
</protein>